<name>A0A5N5F8V4_9ROSA</name>
<reference evidence="2" key="2">
    <citation type="submission" date="2019-10" db="EMBL/GenBank/DDBJ databases">
        <title>A de novo genome assembly of a pear dwarfing rootstock.</title>
        <authorList>
            <person name="Wang F."/>
            <person name="Wang J."/>
            <person name="Li S."/>
            <person name="Zhang Y."/>
            <person name="Fang M."/>
            <person name="Ma L."/>
            <person name="Zhao Y."/>
            <person name="Jiang S."/>
        </authorList>
    </citation>
    <scope>NUCLEOTIDE SEQUENCE [LARGE SCALE GENOMIC DNA]</scope>
</reference>
<reference evidence="1 2" key="3">
    <citation type="submission" date="2019-11" db="EMBL/GenBank/DDBJ databases">
        <title>A de novo genome assembly of a pear dwarfing rootstock.</title>
        <authorList>
            <person name="Wang F."/>
            <person name="Wang J."/>
            <person name="Li S."/>
            <person name="Zhang Y."/>
            <person name="Fang M."/>
            <person name="Ma L."/>
            <person name="Zhao Y."/>
            <person name="Jiang S."/>
        </authorList>
    </citation>
    <scope>NUCLEOTIDE SEQUENCE [LARGE SCALE GENOMIC DNA]</scope>
    <source>
        <strain evidence="1">S2</strain>
        <tissue evidence="1">Leaf</tissue>
    </source>
</reference>
<protein>
    <submittedName>
        <fullName evidence="1">Uncharacterized protein</fullName>
    </submittedName>
</protein>
<proteinExistence type="predicted"/>
<sequence>MVFFKCFKSNTINILAMEGNSLDRGTTLKLCTSLTGSKELVLLAKDNSMYIKSWFSEVSWEGTDMADYLLQEVAQRFVECFHETVGWSMIHRRLVLLELVFLAKLVHESIGELFSVIGDDVVRHTISMDDMLFDETGNSFLLDFL</sequence>
<accession>A0A5N5F8V4</accession>
<keyword evidence="2" id="KW-1185">Reference proteome</keyword>
<dbReference type="OrthoDB" id="910577at2759"/>
<comment type="caution">
    <text evidence="1">The sequence shown here is derived from an EMBL/GenBank/DDBJ whole genome shotgun (WGS) entry which is preliminary data.</text>
</comment>
<dbReference type="EMBL" id="SMOL01000768">
    <property type="protein sequence ID" value="KAB2597520.1"/>
    <property type="molecule type" value="Genomic_DNA"/>
</dbReference>
<evidence type="ECO:0000313" key="1">
    <source>
        <dbReference type="EMBL" id="KAB2597520.1"/>
    </source>
</evidence>
<gene>
    <name evidence="1" type="ORF">D8674_000440</name>
</gene>
<organism evidence="1 2">
    <name type="scientific">Pyrus ussuriensis x Pyrus communis</name>
    <dbReference type="NCBI Taxonomy" id="2448454"/>
    <lineage>
        <taxon>Eukaryota</taxon>
        <taxon>Viridiplantae</taxon>
        <taxon>Streptophyta</taxon>
        <taxon>Embryophyta</taxon>
        <taxon>Tracheophyta</taxon>
        <taxon>Spermatophyta</taxon>
        <taxon>Magnoliopsida</taxon>
        <taxon>eudicotyledons</taxon>
        <taxon>Gunneridae</taxon>
        <taxon>Pentapetalae</taxon>
        <taxon>rosids</taxon>
        <taxon>fabids</taxon>
        <taxon>Rosales</taxon>
        <taxon>Rosaceae</taxon>
        <taxon>Amygdaloideae</taxon>
        <taxon>Maleae</taxon>
        <taxon>Pyrus</taxon>
    </lineage>
</organism>
<dbReference type="Proteomes" id="UP000327157">
    <property type="component" value="Chromosome 1"/>
</dbReference>
<dbReference type="AlphaFoldDB" id="A0A5N5F8V4"/>
<reference evidence="1 2" key="1">
    <citation type="submission" date="2019-09" db="EMBL/GenBank/DDBJ databases">
        <authorList>
            <person name="Ou C."/>
        </authorList>
    </citation>
    <scope>NUCLEOTIDE SEQUENCE [LARGE SCALE GENOMIC DNA]</scope>
    <source>
        <strain evidence="1">S2</strain>
        <tissue evidence="1">Leaf</tissue>
    </source>
</reference>
<evidence type="ECO:0000313" key="2">
    <source>
        <dbReference type="Proteomes" id="UP000327157"/>
    </source>
</evidence>